<reference evidence="7" key="1">
    <citation type="journal article" date="2019" name="Int. J. Syst. Evol. Microbiol.">
        <title>The Global Catalogue of Microorganisms (GCM) 10K type strain sequencing project: providing services to taxonomists for standard genome sequencing and annotation.</title>
        <authorList>
            <consortium name="The Broad Institute Genomics Platform"/>
            <consortium name="The Broad Institute Genome Sequencing Center for Infectious Disease"/>
            <person name="Wu L."/>
            <person name="Ma J."/>
        </authorList>
    </citation>
    <scope>NUCLEOTIDE SEQUENCE [LARGE SCALE GENOMIC DNA]</scope>
    <source>
        <strain evidence="7">JCM 15089</strain>
    </source>
</reference>
<feature type="domain" description="HPr" evidence="5">
    <location>
        <begin position="3"/>
        <end position="90"/>
    </location>
</feature>
<dbReference type="CDD" id="cd00367">
    <property type="entry name" value="PTS-HPr_like"/>
    <property type="match status" value="1"/>
</dbReference>
<dbReference type="PROSITE" id="PS00369">
    <property type="entry name" value="PTS_HPR_HIS"/>
    <property type="match status" value="1"/>
</dbReference>
<dbReference type="SUPFAM" id="SSF55594">
    <property type="entry name" value="HPr-like"/>
    <property type="match status" value="1"/>
</dbReference>
<dbReference type="PROSITE" id="PS00589">
    <property type="entry name" value="PTS_HPR_SER"/>
    <property type="match status" value="1"/>
</dbReference>
<dbReference type="Pfam" id="PF00381">
    <property type="entry name" value="PTS-HPr"/>
    <property type="match status" value="1"/>
</dbReference>
<name>A0ABP3P4A3_9PROT</name>
<dbReference type="Proteomes" id="UP001499951">
    <property type="component" value="Unassembled WGS sequence"/>
</dbReference>
<dbReference type="RefSeq" id="WP_166931123.1">
    <property type="nucleotide sequence ID" value="NZ_BAAADD010000001.1"/>
</dbReference>
<dbReference type="InterPro" id="IPR002114">
    <property type="entry name" value="PTS_HPr_Ser_P_site"/>
</dbReference>
<comment type="caution">
    <text evidence="6">The sequence shown here is derived from an EMBL/GenBank/DDBJ whole genome shotgun (WGS) entry which is preliminary data.</text>
</comment>
<keyword evidence="7" id="KW-1185">Reference proteome</keyword>
<dbReference type="InterPro" id="IPR000032">
    <property type="entry name" value="HPr-like"/>
</dbReference>
<keyword evidence="3" id="KW-0963">Cytoplasm</keyword>
<evidence type="ECO:0000256" key="1">
    <source>
        <dbReference type="ARBA" id="ARBA00004496"/>
    </source>
</evidence>
<evidence type="ECO:0000256" key="3">
    <source>
        <dbReference type="ARBA" id="ARBA00022490"/>
    </source>
</evidence>
<dbReference type="InterPro" id="IPR001020">
    <property type="entry name" value="PTS_HPr_His_P_site"/>
</dbReference>
<dbReference type="EMBL" id="BAAADD010000001">
    <property type="protein sequence ID" value="GAA0559120.1"/>
    <property type="molecule type" value="Genomic_DNA"/>
</dbReference>
<dbReference type="PROSITE" id="PS51350">
    <property type="entry name" value="PTS_HPR_DOM"/>
    <property type="match status" value="1"/>
</dbReference>
<dbReference type="PANTHER" id="PTHR33705">
    <property type="entry name" value="PHOSPHOCARRIER PROTEIN HPR"/>
    <property type="match status" value="1"/>
</dbReference>
<dbReference type="PRINTS" id="PR00107">
    <property type="entry name" value="PHOSPHOCPHPR"/>
</dbReference>
<evidence type="ECO:0000256" key="2">
    <source>
        <dbReference type="ARBA" id="ARBA00010736"/>
    </source>
</evidence>
<evidence type="ECO:0000313" key="6">
    <source>
        <dbReference type="EMBL" id="GAA0559120.1"/>
    </source>
</evidence>
<proteinExistence type="inferred from homology"/>
<protein>
    <submittedName>
        <fullName evidence="6">HPr family phosphocarrier protein</fullName>
    </submittedName>
</protein>
<organism evidence="6 7">
    <name type="scientific">Rhizomicrobium electricum</name>
    <dbReference type="NCBI Taxonomy" id="480070"/>
    <lineage>
        <taxon>Bacteria</taxon>
        <taxon>Pseudomonadati</taxon>
        <taxon>Pseudomonadota</taxon>
        <taxon>Alphaproteobacteria</taxon>
        <taxon>Micropepsales</taxon>
        <taxon>Micropepsaceae</taxon>
        <taxon>Rhizomicrobium</taxon>
    </lineage>
</organism>
<evidence type="ECO:0000256" key="4">
    <source>
        <dbReference type="ARBA" id="ARBA00022683"/>
    </source>
</evidence>
<comment type="subcellular location">
    <subcellularLocation>
        <location evidence="1">Cytoplasm</location>
    </subcellularLocation>
</comment>
<comment type="similarity">
    <text evidence="2">Belongs to the HPr family.</text>
</comment>
<dbReference type="InterPro" id="IPR050399">
    <property type="entry name" value="HPr"/>
</dbReference>
<keyword evidence="4" id="KW-0598">Phosphotransferase system</keyword>
<evidence type="ECO:0000259" key="5">
    <source>
        <dbReference type="PROSITE" id="PS51350"/>
    </source>
</evidence>
<gene>
    <name evidence="6" type="ORF">GCM10008942_04500</name>
</gene>
<evidence type="ECO:0000313" key="7">
    <source>
        <dbReference type="Proteomes" id="UP001499951"/>
    </source>
</evidence>
<dbReference type="InterPro" id="IPR035895">
    <property type="entry name" value="HPr-like_sf"/>
</dbReference>
<dbReference type="Gene3D" id="3.30.1340.10">
    <property type="entry name" value="HPr-like"/>
    <property type="match status" value="1"/>
</dbReference>
<dbReference type="NCBIfam" id="TIGR01003">
    <property type="entry name" value="PTS_HPr_family"/>
    <property type="match status" value="1"/>
</dbReference>
<dbReference type="PANTHER" id="PTHR33705:SF2">
    <property type="entry name" value="PHOSPHOCARRIER PROTEIN NPR"/>
    <property type="match status" value="1"/>
</dbReference>
<sequence>MSCSKATAKIVNKRGLHARASAKLVECASRFKAHITVSKDGQCVDARSIMGLMLLAAPIGTEIEVSAAGEDSAEALTAILALVEAKFGED</sequence>
<accession>A0ABP3P4A3</accession>